<evidence type="ECO:0000313" key="1">
    <source>
        <dbReference type="EMBL" id="RWR72099.1"/>
    </source>
</evidence>
<reference evidence="1 2" key="1">
    <citation type="journal article" date="2019" name="Nat. Plants">
        <title>Stout camphor tree genome fills gaps in understanding of flowering plant genome evolution.</title>
        <authorList>
            <person name="Chaw S.M."/>
            <person name="Liu Y.C."/>
            <person name="Wu Y.W."/>
            <person name="Wang H.Y."/>
            <person name="Lin C.I."/>
            <person name="Wu C.S."/>
            <person name="Ke H.M."/>
            <person name="Chang L.Y."/>
            <person name="Hsu C.Y."/>
            <person name="Yang H.T."/>
            <person name="Sudianto E."/>
            <person name="Hsu M.H."/>
            <person name="Wu K.P."/>
            <person name="Wang L.N."/>
            <person name="Leebens-Mack J.H."/>
            <person name="Tsai I.J."/>
        </authorList>
    </citation>
    <scope>NUCLEOTIDE SEQUENCE [LARGE SCALE GENOMIC DNA]</scope>
    <source>
        <strain evidence="2">cv. Chaw 1501</strain>
        <tissue evidence="1">Young leaves</tissue>
    </source>
</reference>
<keyword evidence="2" id="KW-1185">Reference proteome</keyword>
<dbReference type="EMBL" id="QPKB01000001">
    <property type="protein sequence ID" value="RWR72099.1"/>
    <property type="molecule type" value="Genomic_DNA"/>
</dbReference>
<dbReference type="AlphaFoldDB" id="A0A3S3LUZ0"/>
<sequence>MSQNYTDSSSDTTDELWHTVINSDSDEELQMLCRAALEEEREKLRRKTRVHRGYIQGQAVSTEDESQDITGFTMTTLVKTLSTLPLNFEGGFECANLFFFEL</sequence>
<name>A0A3S3LUZ0_9MAGN</name>
<evidence type="ECO:0000313" key="2">
    <source>
        <dbReference type="Proteomes" id="UP000283530"/>
    </source>
</evidence>
<protein>
    <submittedName>
        <fullName evidence="1">Uncharacterized protein</fullName>
    </submittedName>
</protein>
<proteinExistence type="predicted"/>
<gene>
    <name evidence="1" type="ORF">CKAN_00029800</name>
</gene>
<dbReference type="Proteomes" id="UP000283530">
    <property type="component" value="Unassembled WGS sequence"/>
</dbReference>
<organism evidence="1 2">
    <name type="scientific">Cinnamomum micranthum f. kanehirae</name>
    <dbReference type="NCBI Taxonomy" id="337451"/>
    <lineage>
        <taxon>Eukaryota</taxon>
        <taxon>Viridiplantae</taxon>
        <taxon>Streptophyta</taxon>
        <taxon>Embryophyta</taxon>
        <taxon>Tracheophyta</taxon>
        <taxon>Spermatophyta</taxon>
        <taxon>Magnoliopsida</taxon>
        <taxon>Magnoliidae</taxon>
        <taxon>Laurales</taxon>
        <taxon>Lauraceae</taxon>
        <taxon>Cinnamomum</taxon>
    </lineage>
</organism>
<accession>A0A3S3LUZ0</accession>
<comment type="caution">
    <text evidence="1">The sequence shown here is derived from an EMBL/GenBank/DDBJ whole genome shotgun (WGS) entry which is preliminary data.</text>
</comment>